<dbReference type="InterPro" id="IPR028728">
    <property type="entry name" value="Astrin"/>
</dbReference>
<feature type="coiled-coil region" evidence="1">
    <location>
        <begin position="1474"/>
        <end position="1599"/>
    </location>
</feature>
<feature type="region of interest" description="Disordered" evidence="2">
    <location>
        <begin position="1"/>
        <end position="26"/>
    </location>
</feature>
<dbReference type="GO" id="GO:0051988">
    <property type="term" value="P:regulation of attachment of spindle microtubules to kinetochore"/>
    <property type="evidence" value="ECO:0007669"/>
    <property type="project" value="InterPro"/>
</dbReference>
<feature type="region of interest" description="Disordered" evidence="2">
    <location>
        <begin position="368"/>
        <end position="409"/>
    </location>
</feature>
<organism evidence="3 4">
    <name type="scientific">Crenichthys baileyi</name>
    <name type="common">White River springfish</name>
    <dbReference type="NCBI Taxonomy" id="28760"/>
    <lineage>
        <taxon>Eukaryota</taxon>
        <taxon>Metazoa</taxon>
        <taxon>Chordata</taxon>
        <taxon>Craniata</taxon>
        <taxon>Vertebrata</taxon>
        <taxon>Euteleostomi</taxon>
        <taxon>Actinopterygii</taxon>
        <taxon>Neopterygii</taxon>
        <taxon>Teleostei</taxon>
        <taxon>Neoteleostei</taxon>
        <taxon>Acanthomorphata</taxon>
        <taxon>Ovalentaria</taxon>
        <taxon>Atherinomorphae</taxon>
        <taxon>Cyprinodontiformes</taxon>
        <taxon>Goodeidae</taxon>
        <taxon>Crenichthys</taxon>
    </lineage>
</organism>
<dbReference type="EMBL" id="JAHHUM010001808">
    <property type="protein sequence ID" value="KAK5608474.1"/>
    <property type="molecule type" value="Genomic_DNA"/>
</dbReference>
<dbReference type="Proteomes" id="UP001311232">
    <property type="component" value="Unassembled WGS sequence"/>
</dbReference>
<name>A0AAV9RHH7_9TELE</name>
<feature type="region of interest" description="Disordered" evidence="2">
    <location>
        <begin position="622"/>
        <end position="657"/>
    </location>
</feature>
<feature type="region of interest" description="Disordered" evidence="2">
    <location>
        <begin position="1336"/>
        <end position="1363"/>
    </location>
</feature>
<comment type="caution">
    <text evidence="3">The sequence shown here is derived from an EMBL/GenBank/DDBJ whole genome shotgun (WGS) entry which is preliminary data.</text>
</comment>
<accession>A0AAV9RHH7</accession>
<dbReference type="GO" id="GO:0051301">
    <property type="term" value="P:cell division"/>
    <property type="evidence" value="ECO:0007669"/>
    <property type="project" value="InterPro"/>
</dbReference>
<protein>
    <recommendedName>
        <fullName evidence="5">Sperm-associated antigen 5</fullName>
    </recommendedName>
</protein>
<feature type="compositionally biased region" description="Low complexity" evidence="2">
    <location>
        <begin position="1346"/>
        <end position="1358"/>
    </location>
</feature>
<evidence type="ECO:0000256" key="2">
    <source>
        <dbReference type="SAM" id="MobiDB-lite"/>
    </source>
</evidence>
<evidence type="ECO:0000313" key="4">
    <source>
        <dbReference type="Proteomes" id="UP001311232"/>
    </source>
</evidence>
<feature type="region of interest" description="Disordered" evidence="2">
    <location>
        <begin position="455"/>
        <end position="479"/>
    </location>
</feature>
<dbReference type="PANTHER" id="PTHR15347">
    <property type="entry name" value="SPERM-ASSOCIATED ANTIGEN 5"/>
    <property type="match status" value="1"/>
</dbReference>
<proteinExistence type="predicted"/>
<keyword evidence="4" id="KW-1185">Reference proteome</keyword>
<keyword evidence="1" id="KW-0175">Coiled coil</keyword>
<gene>
    <name evidence="3" type="ORF">CRENBAI_025023</name>
</gene>
<evidence type="ECO:0008006" key="5">
    <source>
        <dbReference type="Google" id="ProtNLM"/>
    </source>
</evidence>
<dbReference type="SUPFAM" id="SSF57997">
    <property type="entry name" value="Tropomyosin"/>
    <property type="match status" value="1"/>
</dbReference>
<sequence length="1621" mass="178423">MSRSSLEDWPSSRSGERTPLRSLGNEILYLSTPPSRLRSKSQLSSDTMKVSMADSHLCDTQTQFGSSPLFKASSTIPAPTDTTHNVRGLGDVTFKTFISSGDEVEISGSSDCGGESLILPKDGTTFTVEVEDTVASPRRLELSCSELVKHPFSNPDVEQPDSLSVCDISSSTLPIGDTDDEKHFTWKSFACDGGEVEVSDSTGLQEETIPLPWNDPWDPSQGDGTNSADCTQLFPVEHVDHLYCICENDPISTTQGSGNPTDGLAELTLKLINCTGGEVEISEDTDPADETIPLSHIGSGCNSYNYSVDLSMLARDNGLENGKDHVDHPYCDVKYNSSPPSDNLNTVQDPLPCTTEATEGKKIKMVVPNGQDENTGLSSISVTVGDPGKSDDATVSEKISHPSEDLPGTMLTSLTGLHIEDHTEQTNSHLKDGEIVFDIHLPPHTESPLTNISLKAMDGDAGNTEHPEATPLPSVVHRPMDASDCSRLAAAAETPLQGAMQQGLDYVVHSTSQPPESSEGKDSALGSLGPILCNSAEKAAEASPDVLKVLSECCSVASALQFFSPIVKRASLSLLKLPMDSHQDKFLAENSALEAEKSLVAPVNVDPAGLFAEHLESPMPRPLFNSTVLGSKPQPVSAAEQKEDSRRTPQSEAEPLISEGQLQQQLRQMAEFLIVACGKMGSAPAPPPAAFMPSLNRAVPAESHSICVGTSPVKLVDHSLNTSGIFVKKREFSVADSCTVTDPLIWNLPSGSLESLPRQELEQRLMSSMIMVEALVQQLAAARLHRCVSSGPAPSDQREKLVQTDHTELSQTTMYRDLYMEALCRISELEHDGGSLQNLVQAMQDMRATMSSLSSGTDAALSNMKEMGETLTEDHQSLVSHYGHMKILLEKSKVSQTRILEKIKDVLHQRNDMKTRMEEAFAAIEAAFSTMEQLRTHCASEISALEKCFGSQQELLAALNQTYPDQVALNKASHATLNSASKLLSQTMEEHSSLMNELCTVRSLLQETTPTLAQLNEKAATALRERDEHCSARERAVEEREQIEEELNETQLNLQTATQQISDLNLQITILTSEMGVLRQKLTGKEEETGQLERTVTELSATISSTLASYTFLEQALAAETTKLQQSWEDVHQANERADQLKTSLEDSEQRVCELSRALAQSDKQLSQLQNLSQSQSVQIQQLQDVCAQLGGVREMNEFLQMENELVREQMADSERMLRTNLQALRERNIECEDLREEVCKLQVENKSVCEELETVRSAAGAARMELQEKMAHAVTEITVLHHTLGNMTKELQASLSNQREDQQKPKKSALVTRSELHQPSNSFIDSVMVALAAEKEEDVRPDSPSEPSDTSEPQSETLFSETSAFSRVPAVIPKEYSNAVPEGEQSSVAEILSGLGGTVTELISTLKLVHQCKDARLQELHNTICGLQVEQQTSHSRHQAEVLELKQELHRMNSLVERGNQALQQKAQDEKTLTKLLADVQEAQEILSKHKSENNELRKEVMELRRSLQHSRVEAQFLREELRKAGEPSAGPVHHMEEKIQLLKEVERLKASLQEAEQAKAKLLERAKRHQNIHQTNQQKTENELQILNHMINKVRETLLSLPEVVKRCEQLQQLVEYIG</sequence>
<dbReference type="PANTHER" id="PTHR15347:SF1">
    <property type="entry name" value="SPERM-ASSOCIATED ANTIGEN 5"/>
    <property type="match status" value="1"/>
</dbReference>
<feature type="compositionally biased region" description="Polar residues" evidence="2">
    <location>
        <begin position="371"/>
        <end position="382"/>
    </location>
</feature>
<evidence type="ECO:0000256" key="1">
    <source>
        <dbReference type="SAM" id="Coils"/>
    </source>
</evidence>
<feature type="coiled-coil region" evidence="1">
    <location>
        <begin position="1026"/>
        <end position="1074"/>
    </location>
</feature>
<feature type="compositionally biased region" description="Basic and acidic residues" evidence="2">
    <location>
        <begin position="640"/>
        <end position="649"/>
    </location>
</feature>
<reference evidence="3 4" key="1">
    <citation type="submission" date="2021-06" db="EMBL/GenBank/DDBJ databases">
        <authorList>
            <person name="Palmer J.M."/>
        </authorList>
    </citation>
    <scope>NUCLEOTIDE SEQUENCE [LARGE SCALE GENOMIC DNA]</scope>
    <source>
        <strain evidence="3 4">MEX-2019</strain>
        <tissue evidence="3">Muscle</tissue>
    </source>
</reference>
<evidence type="ECO:0000313" key="3">
    <source>
        <dbReference type="EMBL" id="KAK5608474.1"/>
    </source>
</evidence>